<dbReference type="EMBL" id="SBJO01000330">
    <property type="protein sequence ID" value="KAF9761470.1"/>
    <property type="molecule type" value="Genomic_DNA"/>
</dbReference>
<evidence type="ECO:0000313" key="3">
    <source>
        <dbReference type="Proteomes" id="UP000740883"/>
    </source>
</evidence>
<gene>
    <name evidence="2" type="ORF">NGRA_2626</name>
</gene>
<name>A0A9P6GWQ3_9MICR</name>
<evidence type="ECO:0000313" key="2">
    <source>
        <dbReference type="EMBL" id="KAF9761470.1"/>
    </source>
</evidence>
<sequence length="250" mass="29020">MESNPPLHKSITLHKPVAVCMNDLPQNNEITDIEELNRVFKFLGIEVVLDSKDSNTAMLNKLEEICSKFDYFSDLINSIQQTRDNEMDVEKYKLVERECDMLEISLASLKDQYSEYRDLDKYSLEDLENELAVLNQNFNDVQFETINREVLSKIYDFIKGEPVDGDLINSLSYVTEMKGFRNLIEKYEILSDIDQDSVFYMLAKNESIKMDDVCKVLGGDRINTLELLYYLQSVDVIVFDNLKGSIKLKK</sequence>
<dbReference type="Proteomes" id="UP000740883">
    <property type="component" value="Unassembled WGS sequence"/>
</dbReference>
<keyword evidence="1" id="KW-0175">Coiled coil</keyword>
<keyword evidence="3" id="KW-1185">Reference proteome</keyword>
<dbReference type="AlphaFoldDB" id="A0A9P6GWQ3"/>
<dbReference type="OrthoDB" id="2189578at2759"/>
<evidence type="ECO:0000256" key="1">
    <source>
        <dbReference type="SAM" id="Coils"/>
    </source>
</evidence>
<organism evidence="2 3">
    <name type="scientific">Nosema granulosis</name>
    <dbReference type="NCBI Taxonomy" id="83296"/>
    <lineage>
        <taxon>Eukaryota</taxon>
        <taxon>Fungi</taxon>
        <taxon>Fungi incertae sedis</taxon>
        <taxon>Microsporidia</taxon>
        <taxon>Nosematidae</taxon>
        <taxon>Nosema</taxon>
    </lineage>
</organism>
<feature type="coiled-coil region" evidence="1">
    <location>
        <begin position="92"/>
        <end position="144"/>
    </location>
</feature>
<proteinExistence type="predicted"/>
<accession>A0A9P6GWQ3</accession>
<protein>
    <submittedName>
        <fullName evidence="2">Uncharacterized protein</fullName>
    </submittedName>
</protein>
<comment type="caution">
    <text evidence="2">The sequence shown here is derived from an EMBL/GenBank/DDBJ whole genome shotgun (WGS) entry which is preliminary data.</text>
</comment>
<reference evidence="2 3" key="1">
    <citation type="journal article" date="2020" name="Genome Biol. Evol.">
        <title>Comparative genomics of strictly vertically transmitted, feminizing microsporidia endosymbionts of amphipod crustaceans.</title>
        <authorList>
            <person name="Cormier A."/>
            <person name="Chebbi M.A."/>
            <person name="Giraud I."/>
            <person name="Wattier R."/>
            <person name="Teixeira M."/>
            <person name="Gilbert C."/>
            <person name="Rigaud T."/>
            <person name="Cordaux R."/>
        </authorList>
    </citation>
    <scope>NUCLEOTIDE SEQUENCE [LARGE SCALE GENOMIC DNA]</scope>
    <source>
        <strain evidence="2 3">Ou3-Ou53</strain>
    </source>
</reference>